<protein>
    <submittedName>
        <fullName evidence="2">Uncharacterized protein</fullName>
    </submittedName>
</protein>
<feature type="compositionally biased region" description="Polar residues" evidence="1">
    <location>
        <begin position="315"/>
        <end position="347"/>
    </location>
</feature>
<organism evidence="2">
    <name type="scientific">Pseudo-nitzschia australis</name>
    <dbReference type="NCBI Taxonomy" id="44445"/>
    <lineage>
        <taxon>Eukaryota</taxon>
        <taxon>Sar</taxon>
        <taxon>Stramenopiles</taxon>
        <taxon>Ochrophyta</taxon>
        <taxon>Bacillariophyta</taxon>
        <taxon>Bacillariophyceae</taxon>
        <taxon>Bacillariophycidae</taxon>
        <taxon>Bacillariales</taxon>
        <taxon>Bacillariaceae</taxon>
        <taxon>Pseudo-nitzschia</taxon>
    </lineage>
</organism>
<reference evidence="2" key="1">
    <citation type="submission" date="2021-01" db="EMBL/GenBank/DDBJ databases">
        <authorList>
            <person name="Corre E."/>
            <person name="Pelletier E."/>
            <person name="Niang G."/>
            <person name="Scheremetjew M."/>
            <person name="Finn R."/>
            <person name="Kale V."/>
            <person name="Holt S."/>
            <person name="Cochrane G."/>
            <person name="Meng A."/>
            <person name="Brown T."/>
            <person name="Cohen L."/>
        </authorList>
    </citation>
    <scope>NUCLEOTIDE SEQUENCE</scope>
    <source>
        <strain evidence="2">10249 10 AB</strain>
    </source>
</reference>
<sequence length="672" mass="74857">MSEYVALHATSLLLVGKNPRTIESLTKSPTAAVAKKSRATNGESISKTSDLVPSSDERQFDFKRNETRAEANDTGVEIIMQPSSTHQKEVLVLPADDLSAGPNESRWRAHGMARRRKLLEEDQRIGGRDFSMSFDCSVQRYFSVAHWALEQFHQLYQKATSSSTNYAKELEELYLMGHRIVSFLTKCLPRHPGLGRAHHVRQQSKQELDNLQKCLESVALLIDEHVCNQFVDDGDFFLDSMLAAEMDEEDDDEDEKTSATRSTAFRTPKKAKQCSAADRNWLLHFPEDELELVKANTSKCVSFAEQKQDGRKSAESPTADTVGTCGTESLEPTDSSYTNCDSPNSRKGNQETLHRADSEATDDDDDGSITRSITRDYDDDDTFDIDELSEDDWEGDLDLELRRPMSVMRGVRLDFLRTIACEPVLYETDSEAADSWANTVEDVLSATNSHPCLPSSSGVTPTCDPARIAFRELMTKLPHESILRRNNQPKLLLASPPSTSNPLERSPSSSPTLTDILGELDTGKTSGVEYTNFDDILENEIKEYLDSSKTDEDPTQFVETCHENRNTKSKGTGSSKIHRQHRRDDRSQISSHVSSSSSSSSATVGSTSSSSSLKSLANKTGSKTSAFSSFSRPKHQQPRERESITSAFIFDLDDWISFDNSTGNSYFADSPF</sequence>
<evidence type="ECO:0000313" key="2">
    <source>
        <dbReference type="EMBL" id="CAE0709594.1"/>
    </source>
</evidence>
<dbReference type="AlphaFoldDB" id="A0A7S4AB44"/>
<feature type="region of interest" description="Disordered" evidence="1">
    <location>
        <begin position="247"/>
        <end position="269"/>
    </location>
</feature>
<feature type="region of interest" description="Disordered" evidence="1">
    <location>
        <begin position="26"/>
        <end position="58"/>
    </location>
</feature>
<feature type="compositionally biased region" description="Basic and acidic residues" evidence="1">
    <location>
        <begin position="348"/>
        <end position="358"/>
    </location>
</feature>
<proteinExistence type="predicted"/>
<feature type="region of interest" description="Disordered" evidence="1">
    <location>
        <begin position="546"/>
        <end position="642"/>
    </location>
</feature>
<feature type="region of interest" description="Disordered" evidence="1">
    <location>
        <begin position="305"/>
        <end position="386"/>
    </location>
</feature>
<feature type="region of interest" description="Disordered" evidence="1">
    <location>
        <begin position="487"/>
        <end position="520"/>
    </location>
</feature>
<feature type="compositionally biased region" description="Low complexity" evidence="1">
    <location>
        <begin position="588"/>
        <end position="615"/>
    </location>
</feature>
<feature type="compositionally biased region" description="Acidic residues" evidence="1">
    <location>
        <begin position="377"/>
        <end position="386"/>
    </location>
</feature>
<gene>
    <name evidence="2" type="ORF">PAUS00366_LOCUS2314</name>
</gene>
<name>A0A7S4AB44_9STRA</name>
<feature type="compositionally biased region" description="Polar residues" evidence="1">
    <location>
        <begin position="39"/>
        <end position="52"/>
    </location>
</feature>
<evidence type="ECO:0000256" key="1">
    <source>
        <dbReference type="SAM" id="MobiDB-lite"/>
    </source>
</evidence>
<dbReference type="EMBL" id="HBIX01003041">
    <property type="protein sequence ID" value="CAE0709594.1"/>
    <property type="molecule type" value="Transcribed_RNA"/>
</dbReference>
<feature type="compositionally biased region" description="Polar residues" evidence="1">
    <location>
        <begin position="496"/>
        <end position="513"/>
    </location>
</feature>
<accession>A0A7S4AB44</accession>
<feature type="compositionally biased region" description="Polar residues" evidence="1">
    <location>
        <begin position="617"/>
        <end position="631"/>
    </location>
</feature>